<organism evidence="1 2">
    <name type="scientific">Cercospora beticola</name>
    <name type="common">Sugarbeet leaf spot fungus</name>
    <dbReference type="NCBI Taxonomy" id="122368"/>
    <lineage>
        <taxon>Eukaryota</taxon>
        <taxon>Fungi</taxon>
        <taxon>Dikarya</taxon>
        <taxon>Ascomycota</taxon>
        <taxon>Pezizomycotina</taxon>
        <taxon>Dothideomycetes</taxon>
        <taxon>Dothideomycetidae</taxon>
        <taxon>Mycosphaerellales</taxon>
        <taxon>Mycosphaerellaceae</taxon>
        <taxon>Cercospora</taxon>
    </lineage>
</organism>
<proteinExistence type="predicted"/>
<name>A0A2G5HG15_CERBT</name>
<accession>A0A2G5HG15</accession>
<dbReference type="EMBL" id="LKMD01000106">
    <property type="protein sequence ID" value="PIA91480.1"/>
    <property type="molecule type" value="Genomic_DNA"/>
</dbReference>
<comment type="caution">
    <text evidence="1">The sequence shown here is derived from an EMBL/GenBank/DDBJ whole genome shotgun (WGS) entry which is preliminary data.</text>
</comment>
<gene>
    <name evidence="1" type="ORF">CB0940_09501</name>
</gene>
<protein>
    <submittedName>
        <fullName evidence="1">Uncharacterized protein</fullName>
    </submittedName>
</protein>
<dbReference type="Proteomes" id="UP000230605">
    <property type="component" value="Chromosome 7"/>
</dbReference>
<sequence>MMMRRMELDDVDAQSRSPLSLSLPLALASSPTPAKAKELRNTRELPASIALFSLHRRQPASRIWESTACRRIGSLGTAPTELIRVAGLTSQELASQSYVILATSASCPPGQTTTTEHQPLLLTRHLLRLHFFIFCHSPRNSDITTAKDPRSSRTRSHVVQRTQAEAAQDGHCRQQIGRQILPHSPIRRRPLRRFLLPHHRKHIQQSHQIPESGLWRGNH</sequence>
<evidence type="ECO:0000313" key="2">
    <source>
        <dbReference type="Proteomes" id="UP000230605"/>
    </source>
</evidence>
<reference evidence="1 2" key="1">
    <citation type="submission" date="2015-10" db="EMBL/GenBank/DDBJ databases">
        <title>The cercosporin biosynthetic gene cluster was horizontally transferred to several fungal lineages and shown to be expanded in Cercospora beticola based on microsynteny with recipient genomes.</title>
        <authorList>
            <person name="De Jonge R."/>
            <person name="Ebert M.K."/>
            <person name="Suttle J.C."/>
            <person name="Jurick Ii W.M."/>
            <person name="Secor G.A."/>
            <person name="Thomma B.P."/>
            <person name="Van De Peer Y."/>
            <person name="Bolton M.D."/>
        </authorList>
    </citation>
    <scope>NUCLEOTIDE SEQUENCE [LARGE SCALE GENOMIC DNA]</scope>
    <source>
        <strain evidence="1 2">09-40</strain>
    </source>
</reference>
<dbReference type="AlphaFoldDB" id="A0A2G5HG15"/>
<evidence type="ECO:0000313" key="1">
    <source>
        <dbReference type="EMBL" id="PIA91480.1"/>
    </source>
</evidence>